<comment type="caution">
    <text evidence="6">The sequence shown here is derived from an EMBL/GenBank/DDBJ whole genome shotgun (WGS) entry which is preliminary data.</text>
</comment>
<evidence type="ECO:0000256" key="2">
    <source>
        <dbReference type="ARBA" id="ARBA00023134"/>
    </source>
</evidence>
<dbReference type="Pfam" id="PF02212">
    <property type="entry name" value="GED"/>
    <property type="match status" value="1"/>
</dbReference>
<dbReference type="PRINTS" id="PR00195">
    <property type="entry name" value="DYNAMIN"/>
</dbReference>
<dbReference type="Pfam" id="PF00350">
    <property type="entry name" value="Dynamin_N"/>
    <property type="match status" value="1"/>
</dbReference>
<reference evidence="6 7" key="1">
    <citation type="submission" date="2020-07" db="EMBL/GenBank/DDBJ databases">
        <title>Trichoderma asperellum IC-1 whole genome shotgun sequence.</title>
        <authorList>
            <person name="Kanamasa S."/>
            <person name="Takahashi H."/>
        </authorList>
    </citation>
    <scope>NUCLEOTIDE SEQUENCE [LARGE SCALE GENOMIC DNA]</scope>
    <source>
        <strain evidence="6 7">IC-1</strain>
    </source>
</reference>
<accession>A0A6V8QZP9</accession>
<feature type="compositionally biased region" description="Acidic residues" evidence="3">
    <location>
        <begin position="414"/>
        <end position="426"/>
    </location>
</feature>
<dbReference type="PANTHER" id="PTHR11566:SF215">
    <property type="entry name" value="DYNAMIN GTPASE"/>
    <property type="match status" value="1"/>
</dbReference>
<dbReference type="CDD" id="cd08771">
    <property type="entry name" value="DLP_1"/>
    <property type="match status" value="1"/>
</dbReference>
<dbReference type="SMART" id="SM00053">
    <property type="entry name" value="DYNc"/>
    <property type="match status" value="1"/>
</dbReference>
<dbReference type="GO" id="GO:0006897">
    <property type="term" value="P:endocytosis"/>
    <property type="evidence" value="ECO:0007669"/>
    <property type="project" value="TreeGrafter"/>
</dbReference>
<keyword evidence="2" id="KW-0342">GTP-binding</keyword>
<dbReference type="SUPFAM" id="SSF52540">
    <property type="entry name" value="P-loop containing nucleoside triphosphate hydrolases"/>
    <property type="match status" value="1"/>
</dbReference>
<name>A0A6V8QZP9_TRIAP</name>
<dbReference type="InterPro" id="IPR003130">
    <property type="entry name" value="GED"/>
</dbReference>
<dbReference type="InterPro" id="IPR020850">
    <property type="entry name" value="GED_dom"/>
</dbReference>
<dbReference type="GO" id="GO:0000266">
    <property type="term" value="P:mitochondrial fission"/>
    <property type="evidence" value="ECO:0007669"/>
    <property type="project" value="TreeGrafter"/>
</dbReference>
<dbReference type="AlphaFoldDB" id="A0A6V8QZP9"/>
<dbReference type="InterPro" id="IPR030381">
    <property type="entry name" value="G_DYNAMIN_dom"/>
</dbReference>
<sequence length="726" mass="81270">MNTSSDEGKTSQGLGTRVLLDKMDKLRELGISHLVPLPQIVVVRDQGAGKSSVLESLTGFQFPRSATLRTRHATEIVCRREPAESVVESIISHNPSPEREKLVREFRRSTDKITSDDFLRIFEDAAIAMGIKMSDEDGNRGSTFSLDILKVEINHPNAAHLTVIDVPGVFETVTPGVATESDIGLVKNIVKGYMQQTRTIILAVVPCNDDDANQNILRLAAEADTNGERTLGVLTKPDLAIENATKTVVCDLVRGKRGDLHLGYCVVKSPGADDKSGTMNKRHSQEQALFGEALWNTLPANRLGIPALRIRLEQLLMNHTRAEFVLVKDEIRSSLKRPGICWQDCLGIHENYTLWIDAYYRRHSIFEDAEMRLITRIRSINEAFAHVMYQKGHAREFHQGDIKKASRSLVCSDNDSDSDNDGDNDGGTDSSISAKGDEVDRSSLYDELHFEIPKLHEGDLSGILSDPYWCPEPETDSMLHHIQERYLQSRGYEIGTFNSAMVPCTFKEQGRKWRSITLAHTSNAILIVHHFIRRALEICSLDKAVRDQLWAFLLDGQEGNEGLLRRYTRAMEHAEFLLSVEFAVTTITYDPRFEAQVNKLKQGKSAAVNTQEDAARATPQAAVKAVPKRPRSSLEETGESIHHALKSYYDIALSRFVDVVCQQVIDHYLLHAEDGPLKVLSDRVALCMSADQLNSIAAEDQAVKEKRETLIREIEALTRALQILRS</sequence>
<gene>
    <name evidence="6" type="ORF">TASIC1_0008034300</name>
</gene>
<dbReference type="PROSITE" id="PS51388">
    <property type="entry name" value="GED"/>
    <property type="match status" value="1"/>
</dbReference>
<dbReference type="GO" id="GO:0005739">
    <property type="term" value="C:mitochondrion"/>
    <property type="evidence" value="ECO:0007669"/>
    <property type="project" value="TreeGrafter"/>
</dbReference>
<dbReference type="GO" id="GO:0005525">
    <property type="term" value="F:GTP binding"/>
    <property type="evidence" value="ECO:0007669"/>
    <property type="project" value="InterPro"/>
</dbReference>
<evidence type="ECO:0000259" key="4">
    <source>
        <dbReference type="PROSITE" id="PS51388"/>
    </source>
</evidence>
<feature type="region of interest" description="Disordered" evidence="3">
    <location>
        <begin position="409"/>
        <end position="436"/>
    </location>
</feature>
<proteinExistence type="predicted"/>
<organism evidence="6 7">
    <name type="scientific">Trichoderma asperellum</name>
    <name type="common">Filamentous fungus</name>
    <dbReference type="NCBI Taxonomy" id="101201"/>
    <lineage>
        <taxon>Eukaryota</taxon>
        <taxon>Fungi</taxon>
        <taxon>Dikarya</taxon>
        <taxon>Ascomycota</taxon>
        <taxon>Pezizomycotina</taxon>
        <taxon>Sordariomycetes</taxon>
        <taxon>Hypocreomycetidae</taxon>
        <taxon>Hypocreales</taxon>
        <taxon>Hypocreaceae</taxon>
        <taxon>Trichoderma</taxon>
    </lineage>
</organism>
<dbReference type="OrthoDB" id="415706at2759"/>
<dbReference type="GO" id="GO:0003924">
    <property type="term" value="F:GTPase activity"/>
    <property type="evidence" value="ECO:0007669"/>
    <property type="project" value="InterPro"/>
</dbReference>
<dbReference type="PROSITE" id="PS51718">
    <property type="entry name" value="G_DYNAMIN_2"/>
    <property type="match status" value="1"/>
</dbReference>
<dbReference type="GO" id="GO:0016020">
    <property type="term" value="C:membrane"/>
    <property type="evidence" value="ECO:0007669"/>
    <property type="project" value="TreeGrafter"/>
</dbReference>
<dbReference type="GO" id="GO:0016559">
    <property type="term" value="P:peroxisome fission"/>
    <property type="evidence" value="ECO:0007669"/>
    <property type="project" value="TreeGrafter"/>
</dbReference>
<dbReference type="GO" id="GO:0005874">
    <property type="term" value="C:microtubule"/>
    <property type="evidence" value="ECO:0007669"/>
    <property type="project" value="TreeGrafter"/>
</dbReference>
<dbReference type="InterPro" id="IPR045063">
    <property type="entry name" value="Dynamin_N"/>
</dbReference>
<dbReference type="GO" id="GO:0008017">
    <property type="term" value="F:microtubule binding"/>
    <property type="evidence" value="ECO:0007669"/>
    <property type="project" value="TreeGrafter"/>
</dbReference>
<evidence type="ECO:0000313" key="7">
    <source>
        <dbReference type="Proteomes" id="UP000517252"/>
    </source>
</evidence>
<dbReference type="InterPro" id="IPR001401">
    <property type="entry name" value="Dynamin_GTPase"/>
</dbReference>
<keyword evidence="1" id="KW-0547">Nucleotide-binding</keyword>
<protein>
    <submittedName>
        <fullName evidence="6">Interferon-induced GTP-binding protein Mx2</fullName>
    </submittedName>
</protein>
<dbReference type="InterPro" id="IPR022812">
    <property type="entry name" value="Dynamin"/>
</dbReference>
<evidence type="ECO:0000313" key="6">
    <source>
        <dbReference type="EMBL" id="GFP57502.1"/>
    </source>
</evidence>
<feature type="domain" description="Dynamin-type G" evidence="5">
    <location>
        <begin position="34"/>
        <end position="328"/>
    </location>
</feature>
<evidence type="ECO:0000259" key="5">
    <source>
        <dbReference type="PROSITE" id="PS51718"/>
    </source>
</evidence>
<evidence type="ECO:0000256" key="3">
    <source>
        <dbReference type="SAM" id="MobiDB-lite"/>
    </source>
</evidence>
<dbReference type="GO" id="GO:0048312">
    <property type="term" value="P:intracellular distribution of mitochondria"/>
    <property type="evidence" value="ECO:0007669"/>
    <property type="project" value="TreeGrafter"/>
</dbReference>
<dbReference type="Pfam" id="PF01031">
    <property type="entry name" value="Dynamin_M"/>
    <property type="match status" value="1"/>
</dbReference>
<feature type="domain" description="GED" evidence="4">
    <location>
        <begin position="638"/>
        <end position="726"/>
    </location>
</feature>
<dbReference type="InterPro" id="IPR027417">
    <property type="entry name" value="P-loop_NTPase"/>
</dbReference>
<dbReference type="PANTHER" id="PTHR11566">
    <property type="entry name" value="DYNAMIN"/>
    <property type="match status" value="1"/>
</dbReference>
<dbReference type="InterPro" id="IPR000375">
    <property type="entry name" value="Dynamin_stalk"/>
</dbReference>
<dbReference type="EMBL" id="BLZH01000008">
    <property type="protein sequence ID" value="GFP57502.1"/>
    <property type="molecule type" value="Genomic_DNA"/>
</dbReference>
<dbReference type="Proteomes" id="UP000517252">
    <property type="component" value="Unassembled WGS sequence"/>
</dbReference>
<dbReference type="Gene3D" id="3.40.50.300">
    <property type="entry name" value="P-loop containing nucleotide triphosphate hydrolases"/>
    <property type="match status" value="1"/>
</dbReference>
<evidence type="ECO:0000256" key="1">
    <source>
        <dbReference type="ARBA" id="ARBA00022741"/>
    </source>
</evidence>